<evidence type="ECO:0000259" key="3">
    <source>
        <dbReference type="Pfam" id="PF00501"/>
    </source>
</evidence>
<feature type="domain" description="AMP-dependent synthetase/ligase" evidence="3">
    <location>
        <begin position="168"/>
        <end position="554"/>
    </location>
</feature>
<accession>A3LZE8</accession>
<evidence type="ECO:0000256" key="2">
    <source>
        <dbReference type="ARBA" id="ARBA00022840"/>
    </source>
</evidence>
<dbReference type="GO" id="GO:0004467">
    <property type="term" value="F:long-chain fatty acid-CoA ligase activity"/>
    <property type="evidence" value="ECO:0007669"/>
    <property type="project" value="TreeGrafter"/>
</dbReference>
<dbReference type="KEGG" id="pic:PICST_49655"/>
<dbReference type="EMBL" id="CP000501">
    <property type="protein sequence ID" value="ABN68147.2"/>
    <property type="molecule type" value="Genomic_DNA"/>
</dbReference>
<proteinExistence type="predicted"/>
<dbReference type="PANTHER" id="PTHR43272:SF33">
    <property type="entry name" value="AMP-BINDING DOMAIN-CONTAINING PROTEIN-RELATED"/>
    <property type="match status" value="1"/>
</dbReference>
<keyword evidence="5" id="KW-1185">Reference proteome</keyword>
<keyword evidence="1" id="KW-0547">Nucleotide-binding</keyword>
<dbReference type="OMA" id="LECCWDI"/>
<evidence type="ECO:0000256" key="1">
    <source>
        <dbReference type="ARBA" id="ARBA00022741"/>
    </source>
</evidence>
<dbReference type="SUPFAM" id="SSF56801">
    <property type="entry name" value="Acetyl-CoA synthetase-like"/>
    <property type="match status" value="1"/>
</dbReference>
<dbReference type="STRING" id="322104.A3LZE8"/>
<dbReference type="RefSeq" id="XP_001386176.2">
    <property type="nucleotide sequence ID" value="XM_001386139.1"/>
</dbReference>
<dbReference type="InterPro" id="IPR000873">
    <property type="entry name" value="AMP-dep_synth/lig_dom"/>
</dbReference>
<evidence type="ECO:0000313" key="5">
    <source>
        <dbReference type="Proteomes" id="UP000002258"/>
    </source>
</evidence>
<sequence>MSLYPANNRSKEEALASLPISSISITNSVVVSGASADGNYSAVYRNSASPDKLISSIHPDLDTYHKLFNNAVARYGNRPCLGQRPFNYQTKQSASYYKNYTYNQVNQRKKNLGAGIIYSLQNNAFTNYNLESHRKIRDHLKNWLSYGVTTNATENTNEQIEKSASFIVSIFSANRYEWILTDLACTAFSITNTALYDTLGPDVTKYILELTSSPIVVCSYDKISTILDLKEKYPIELESIISIVSMDPFSTINNSLLAKASRLKVEISDLGQIEDVGASHPLDELPPSPDTLYTISFTSGTTGAKPKGAMLTQRNATCGMSFLSCAETHSRGRDRAFIFLPLTHIYERETSGFALVTGYYLGFPQLTIGHDKVDPFTNLIQDLRIFKPTYFSNVPRILTKMEALVKNLINEMSAEDAAEVKKIIEFKQLEHKRYDGSEAKNALYDNFPAYKSLQEAMGMTKLKWMQTGSAPVSPTTITFLKAALNIGIRQLYGLTESFGGITSTPEYEAEPGSCGSISPTIEARLRNVSEMGYKINDNKGEFVIRGHQIFKGYYYNKEETDKVFNSEGWFHTGDIARVDKNGRFFIIDRVKNFFKLAQGEYISPEKIENRYLSSNPIISQLYVHGDSLQSFLVGVVGVDFEKGLKFLNDVCGYNRIDMSSEEMIETINRVDIKKKFLDIINENVKDKLSGYEKLHNIHIEINPLTVERNVVTPTLKIKRGFASQFFSDVFHRLYNLEQSLLSEANYLKSKL</sequence>
<name>A3LZE8_PICST</name>
<dbReference type="GO" id="GO:0016020">
    <property type="term" value="C:membrane"/>
    <property type="evidence" value="ECO:0007669"/>
    <property type="project" value="TreeGrafter"/>
</dbReference>
<dbReference type="OrthoDB" id="1700726at2759"/>
<dbReference type="eggNOG" id="KOG1256">
    <property type="taxonomic scope" value="Eukaryota"/>
</dbReference>
<dbReference type="InParanoid" id="A3LZE8"/>
<dbReference type="Proteomes" id="UP000002258">
    <property type="component" value="Chromosome 7"/>
</dbReference>
<dbReference type="GeneID" id="4840661"/>
<reference evidence="4 5" key="1">
    <citation type="journal article" date="2007" name="Nat. Biotechnol.">
        <title>Genome sequence of the lignocellulose-bioconverting and xylose-fermenting yeast Pichia stipitis.</title>
        <authorList>
            <person name="Jeffries T.W."/>
            <person name="Grigoriev I.V."/>
            <person name="Grimwood J."/>
            <person name="Laplaza J.M."/>
            <person name="Aerts A."/>
            <person name="Salamov A."/>
            <person name="Schmutz J."/>
            <person name="Lindquist E."/>
            <person name="Dehal P."/>
            <person name="Shapiro H."/>
            <person name="Jin Y.S."/>
            <person name="Passoth V."/>
            <person name="Richardson P.M."/>
        </authorList>
    </citation>
    <scope>NUCLEOTIDE SEQUENCE [LARGE SCALE GENOMIC DNA]</scope>
    <source>
        <strain evidence="5">ATCC 58785 / CBS 6054 / NBRC 10063 / NRRL Y-11545</strain>
    </source>
</reference>
<keyword evidence="4" id="KW-0436">Ligase</keyword>
<evidence type="ECO:0000313" key="4">
    <source>
        <dbReference type="EMBL" id="ABN68147.2"/>
    </source>
</evidence>
<keyword evidence="2" id="KW-0067">ATP-binding</keyword>
<gene>
    <name evidence="4" type="primary">LACS1</name>
    <name evidence="4" type="ORF">PICST_49655</name>
</gene>
<dbReference type="GO" id="GO:0005524">
    <property type="term" value="F:ATP binding"/>
    <property type="evidence" value="ECO:0007669"/>
    <property type="project" value="UniProtKB-KW"/>
</dbReference>
<dbReference type="GO" id="GO:0005783">
    <property type="term" value="C:endoplasmic reticulum"/>
    <property type="evidence" value="ECO:0007669"/>
    <property type="project" value="TreeGrafter"/>
</dbReference>
<dbReference type="PANTHER" id="PTHR43272">
    <property type="entry name" value="LONG-CHAIN-FATTY-ACID--COA LIGASE"/>
    <property type="match status" value="1"/>
</dbReference>
<dbReference type="Pfam" id="PF00501">
    <property type="entry name" value="AMP-binding"/>
    <property type="match status" value="1"/>
</dbReference>
<dbReference type="Gene3D" id="3.40.50.12780">
    <property type="entry name" value="N-terminal domain of ligase-like"/>
    <property type="match status" value="1"/>
</dbReference>
<organism evidence="4 5">
    <name type="scientific">Scheffersomyces stipitis (strain ATCC 58785 / CBS 6054 / NBRC 10063 / NRRL Y-11545)</name>
    <name type="common">Yeast</name>
    <name type="synonym">Pichia stipitis</name>
    <dbReference type="NCBI Taxonomy" id="322104"/>
    <lineage>
        <taxon>Eukaryota</taxon>
        <taxon>Fungi</taxon>
        <taxon>Dikarya</taxon>
        <taxon>Ascomycota</taxon>
        <taxon>Saccharomycotina</taxon>
        <taxon>Pichiomycetes</taxon>
        <taxon>Debaryomycetaceae</taxon>
        <taxon>Scheffersomyces</taxon>
    </lineage>
</organism>
<dbReference type="InterPro" id="IPR042099">
    <property type="entry name" value="ANL_N_sf"/>
</dbReference>
<protein>
    <submittedName>
        <fullName evidence="4">Long-chain-fatty-acid--CoA ligase 2 (Long-chain acyl-CoA synthetase 2) (Fatty acid activator 2)</fullName>
    </submittedName>
</protein>
<dbReference type="HOGENOM" id="CLU_000022_45_4_1"/>
<dbReference type="AlphaFoldDB" id="A3LZE8"/>